<keyword evidence="4 10" id="KW-0808">Transferase</keyword>
<comment type="caution">
    <text evidence="12">The sequence shown here is derived from an EMBL/GenBank/DDBJ whole genome shotgun (WGS) entry which is preliminary data.</text>
</comment>
<dbReference type="EMBL" id="JAGGLL010000001">
    <property type="protein sequence ID" value="MBP2020253.1"/>
    <property type="molecule type" value="Genomic_DNA"/>
</dbReference>
<dbReference type="InterPro" id="IPR004821">
    <property type="entry name" value="Cyt_trans-like"/>
</dbReference>
<evidence type="ECO:0000259" key="11">
    <source>
        <dbReference type="Pfam" id="PF01467"/>
    </source>
</evidence>
<dbReference type="EC" id="2.7.7.18" evidence="10"/>
<keyword evidence="5 10" id="KW-0548">Nucleotidyltransferase</keyword>
<dbReference type="NCBIfam" id="TIGR00125">
    <property type="entry name" value="cyt_tran_rel"/>
    <property type="match status" value="1"/>
</dbReference>
<keyword evidence="7 10" id="KW-0067">ATP-binding</keyword>
<sequence>MKKAIFGGTFDPIHVGHLHIAYEALYNLNLDKVIFMPSGNPPHKMDRVVTAAKLRYKMVEAAIQKEPLFELSDYEINNSSVSYTYKTMEQFHYLEPETDWYFLVGVDSLMDLKKWKNVHIILQHCKLAVFSRPGYANEDIIEMKKFIEETYKQEIIYLEMPILDISSTVIKKKMTLNRQVDYLLPCGVQEIINNYHIYK</sequence>
<reference evidence="12 13" key="1">
    <citation type="submission" date="2021-03" db="EMBL/GenBank/DDBJ databases">
        <title>Genomic Encyclopedia of Type Strains, Phase IV (KMG-IV): sequencing the most valuable type-strain genomes for metagenomic binning, comparative biology and taxonomic classification.</title>
        <authorList>
            <person name="Goeker M."/>
        </authorList>
    </citation>
    <scope>NUCLEOTIDE SEQUENCE [LARGE SCALE GENOMIC DNA]</scope>
    <source>
        <strain evidence="12 13">DSM 28650</strain>
    </source>
</reference>
<accession>A0ABS4JXJ8</accession>
<evidence type="ECO:0000256" key="5">
    <source>
        <dbReference type="ARBA" id="ARBA00022695"/>
    </source>
</evidence>
<proteinExistence type="inferred from homology"/>
<protein>
    <recommendedName>
        <fullName evidence="10">Probable nicotinate-nucleotide adenylyltransferase</fullName>
        <ecNumber evidence="10">2.7.7.18</ecNumber>
    </recommendedName>
    <alternativeName>
        <fullName evidence="10">Deamido-NAD(+) diphosphorylase</fullName>
    </alternativeName>
    <alternativeName>
        <fullName evidence="10">Deamido-NAD(+) pyrophosphorylase</fullName>
    </alternativeName>
    <alternativeName>
        <fullName evidence="10">Nicotinate mononucleotide adenylyltransferase</fullName>
        <shortName evidence="10">NaMN adenylyltransferase</shortName>
    </alternativeName>
</protein>
<dbReference type="Proteomes" id="UP001519308">
    <property type="component" value="Unassembled WGS sequence"/>
</dbReference>
<dbReference type="RefSeq" id="WP_021283269.1">
    <property type="nucleotide sequence ID" value="NZ_JAGGLL010000001.1"/>
</dbReference>
<keyword evidence="8 10" id="KW-0520">NAD</keyword>
<evidence type="ECO:0000256" key="1">
    <source>
        <dbReference type="ARBA" id="ARBA00002324"/>
    </source>
</evidence>
<dbReference type="PANTHER" id="PTHR39321">
    <property type="entry name" value="NICOTINATE-NUCLEOTIDE ADENYLYLTRANSFERASE-RELATED"/>
    <property type="match status" value="1"/>
</dbReference>
<evidence type="ECO:0000313" key="13">
    <source>
        <dbReference type="Proteomes" id="UP001519308"/>
    </source>
</evidence>
<dbReference type="CDD" id="cd02165">
    <property type="entry name" value="NMNAT"/>
    <property type="match status" value="1"/>
</dbReference>
<dbReference type="InterPro" id="IPR005248">
    <property type="entry name" value="NadD/NMNAT"/>
</dbReference>
<feature type="domain" description="Cytidyltransferase-like" evidence="11">
    <location>
        <begin position="5"/>
        <end position="172"/>
    </location>
</feature>
<dbReference type="HAMAP" id="MF_00244">
    <property type="entry name" value="NaMN_adenylyltr"/>
    <property type="match status" value="1"/>
</dbReference>
<evidence type="ECO:0000256" key="8">
    <source>
        <dbReference type="ARBA" id="ARBA00023027"/>
    </source>
</evidence>
<evidence type="ECO:0000256" key="6">
    <source>
        <dbReference type="ARBA" id="ARBA00022741"/>
    </source>
</evidence>
<gene>
    <name evidence="10" type="primary">nadD</name>
    <name evidence="12" type="ORF">J2Z44_000034</name>
</gene>
<evidence type="ECO:0000256" key="10">
    <source>
        <dbReference type="HAMAP-Rule" id="MF_00244"/>
    </source>
</evidence>
<dbReference type="Gene3D" id="3.40.50.620">
    <property type="entry name" value="HUPs"/>
    <property type="match status" value="1"/>
</dbReference>
<dbReference type="GO" id="GO:0004515">
    <property type="term" value="F:nicotinate-nucleotide adenylyltransferase activity"/>
    <property type="evidence" value="ECO:0007669"/>
    <property type="project" value="UniProtKB-EC"/>
</dbReference>
<name>A0ABS4JXJ8_9CLOT</name>
<dbReference type="NCBIfam" id="NF000840">
    <property type="entry name" value="PRK00071.1-3"/>
    <property type="match status" value="1"/>
</dbReference>
<evidence type="ECO:0000256" key="4">
    <source>
        <dbReference type="ARBA" id="ARBA00022679"/>
    </source>
</evidence>
<organism evidence="12 13">
    <name type="scientific">Clostridium punense</name>
    <dbReference type="NCBI Taxonomy" id="1054297"/>
    <lineage>
        <taxon>Bacteria</taxon>
        <taxon>Bacillati</taxon>
        <taxon>Bacillota</taxon>
        <taxon>Clostridia</taxon>
        <taxon>Eubacteriales</taxon>
        <taxon>Clostridiaceae</taxon>
        <taxon>Clostridium</taxon>
    </lineage>
</organism>
<dbReference type="InterPro" id="IPR014729">
    <property type="entry name" value="Rossmann-like_a/b/a_fold"/>
</dbReference>
<comment type="catalytic activity">
    <reaction evidence="9 10">
        <text>nicotinate beta-D-ribonucleotide + ATP + H(+) = deamido-NAD(+) + diphosphate</text>
        <dbReference type="Rhea" id="RHEA:22860"/>
        <dbReference type="ChEBI" id="CHEBI:15378"/>
        <dbReference type="ChEBI" id="CHEBI:30616"/>
        <dbReference type="ChEBI" id="CHEBI:33019"/>
        <dbReference type="ChEBI" id="CHEBI:57502"/>
        <dbReference type="ChEBI" id="CHEBI:58437"/>
        <dbReference type="EC" id="2.7.7.18"/>
    </reaction>
</comment>
<dbReference type="PANTHER" id="PTHR39321:SF3">
    <property type="entry name" value="PHOSPHOPANTETHEINE ADENYLYLTRANSFERASE"/>
    <property type="match status" value="1"/>
</dbReference>
<evidence type="ECO:0000256" key="2">
    <source>
        <dbReference type="ARBA" id="ARBA00005019"/>
    </source>
</evidence>
<comment type="function">
    <text evidence="1 10">Catalyzes the reversible adenylation of nicotinate mononucleotide (NaMN) to nicotinic acid adenine dinucleotide (NaAD).</text>
</comment>
<keyword evidence="6 10" id="KW-0547">Nucleotide-binding</keyword>
<evidence type="ECO:0000256" key="7">
    <source>
        <dbReference type="ARBA" id="ARBA00022840"/>
    </source>
</evidence>
<dbReference type="NCBIfam" id="TIGR00482">
    <property type="entry name" value="nicotinate (nicotinamide) nucleotide adenylyltransferase"/>
    <property type="match status" value="1"/>
</dbReference>
<comment type="pathway">
    <text evidence="2 10">Cofactor biosynthesis; NAD(+) biosynthesis; deamido-NAD(+) from nicotinate D-ribonucleotide: step 1/1.</text>
</comment>
<keyword evidence="3 10" id="KW-0662">Pyridine nucleotide biosynthesis</keyword>
<evidence type="ECO:0000256" key="3">
    <source>
        <dbReference type="ARBA" id="ARBA00022642"/>
    </source>
</evidence>
<dbReference type="SUPFAM" id="SSF52374">
    <property type="entry name" value="Nucleotidylyl transferase"/>
    <property type="match status" value="1"/>
</dbReference>
<evidence type="ECO:0000313" key="12">
    <source>
        <dbReference type="EMBL" id="MBP2020253.1"/>
    </source>
</evidence>
<comment type="similarity">
    <text evidence="10">Belongs to the NadD family.</text>
</comment>
<dbReference type="Pfam" id="PF01467">
    <property type="entry name" value="CTP_transf_like"/>
    <property type="match status" value="1"/>
</dbReference>
<keyword evidence="13" id="KW-1185">Reference proteome</keyword>
<evidence type="ECO:0000256" key="9">
    <source>
        <dbReference type="ARBA" id="ARBA00048721"/>
    </source>
</evidence>